<evidence type="ECO:0008006" key="5">
    <source>
        <dbReference type="Google" id="ProtNLM"/>
    </source>
</evidence>
<reference evidence="3" key="2">
    <citation type="journal article" date="2021" name="PeerJ">
        <title>Extensive microbial diversity within the chicken gut microbiome revealed by metagenomics and culture.</title>
        <authorList>
            <person name="Gilroy R."/>
            <person name="Ravi A."/>
            <person name="Getino M."/>
            <person name="Pursley I."/>
            <person name="Horton D.L."/>
            <person name="Alikhan N.F."/>
            <person name="Baker D."/>
            <person name="Gharbi K."/>
            <person name="Hall N."/>
            <person name="Watson M."/>
            <person name="Adriaenssens E.M."/>
            <person name="Foster-Nyarko E."/>
            <person name="Jarju S."/>
            <person name="Secka A."/>
            <person name="Antonio M."/>
            <person name="Oren A."/>
            <person name="Chaudhuri R.R."/>
            <person name="La Ragione R."/>
            <person name="Hildebrand F."/>
            <person name="Pallen M.J."/>
        </authorList>
    </citation>
    <scope>NUCLEOTIDE SEQUENCE</scope>
    <source>
        <strain evidence="3">ChiBcec16-1751</strain>
    </source>
</reference>
<name>A0A9D1FBE2_9FIRM</name>
<proteinExistence type="predicted"/>
<protein>
    <recommendedName>
        <fullName evidence="5">DUF4179 domain-containing protein</fullName>
    </recommendedName>
</protein>
<gene>
    <name evidence="3" type="ORF">IAA83_09880</name>
</gene>
<feature type="compositionally biased region" description="Polar residues" evidence="1">
    <location>
        <begin position="395"/>
        <end position="408"/>
    </location>
</feature>
<evidence type="ECO:0000256" key="2">
    <source>
        <dbReference type="SAM" id="Phobius"/>
    </source>
</evidence>
<reference evidence="3" key="1">
    <citation type="submission" date="2020-10" db="EMBL/GenBank/DDBJ databases">
        <authorList>
            <person name="Gilroy R."/>
        </authorList>
    </citation>
    <scope>NUCLEOTIDE SEQUENCE</scope>
    <source>
        <strain evidence="3">ChiBcec16-1751</strain>
    </source>
</reference>
<accession>A0A9D1FBE2</accession>
<feature type="transmembrane region" description="Helical" evidence="2">
    <location>
        <begin position="34"/>
        <end position="55"/>
    </location>
</feature>
<evidence type="ECO:0000313" key="4">
    <source>
        <dbReference type="Proteomes" id="UP000886741"/>
    </source>
</evidence>
<dbReference type="AlphaFoldDB" id="A0A9D1FBE2"/>
<keyword evidence="2" id="KW-1133">Transmembrane helix</keyword>
<keyword evidence="2" id="KW-0472">Membrane</keyword>
<feature type="region of interest" description="Disordered" evidence="1">
    <location>
        <begin position="388"/>
        <end position="409"/>
    </location>
</feature>
<dbReference type="EMBL" id="DVJJ01000149">
    <property type="protein sequence ID" value="HIS65655.1"/>
    <property type="molecule type" value="Genomic_DNA"/>
</dbReference>
<comment type="caution">
    <text evidence="3">The sequence shown here is derived from an EMBL/GenBank/DDBJ whole genome shotgun (WGS) entry which is preliminary data.</text>
</comment>
<sequence>MKPENLVHIREIFEQKTGVTLSTARPAVRPLRRAALTVAAVVCCLGVTALAANGLTNGALMQFFQSTDTFNVERTPVDTSAPLSHALEDTATDTATDVKEQVNGILMQFFQSGGAFGAEGTPEDVATPLSKEQLLTIDRHTTMIGQSQTVNGTTVTLQAVTAAATGHDILTYCTFSVEAPDGTWTEADNETLDFQEYGCLLVDGDTTRYGASGWLRVLDDPQGRPNVKTAVMAFIIHAHGDNSSVQLQVTLKNFWALEGYWENEEWKHDLDYITKGQWSFELPPLTLETGISLLEEPITLADGTMTLTNLELSPLGGSFTITDVQRPHRPYREWQPEQVICSDGSTVAISYRGGVVLDDGNYDTFTLAAPTDLTNAVAVEFADGTRVEIPHESSETTQQTQSGPPSESQRLDIEQFTTTVNQSQTVGDTTITLQSVTAAAANRDSIVYCVFTVEAPDGAWTETDNESLGFEWSYCELEGTADADGNVQWLDVQDDPQGRPNVKTVIAGFQIINQETSGQKELHVSLENFLIGAEDREEWQYIAMGQWDFTVPLEIPSGLSLVEEPVFLLDGQMKLVSLGLSPLGGSVVAYGDVYYGNQWQPKQVVFADGSIEPLYATSGPTLDGDTLRQWQGFTFAAPTDLTDAVAVEFADGTRIDIP</sequence>
<evidence type="ECO:0000256" key="1">
    <source>
        <dbReference type="SAM" id="MobiDB-lite"/>
    </source>
</evidence>
<evidence type="ECO:0000313" key="3">
    <source>
        <dbReference type="EMBL" id="HIS65655.1"/>
    </source>
</evidence>
<keyword evidence="2" id="KW-0812">Transmembrane</keyword>
<dbReference type="Proteomes" id="UP000886741">
    <property type="component" value="Unassembled WGS sequence"/>
</dbReference>
<organism evidence="3 4">
    <name type="scientific">Candidatus Avoscillospira avistercoris</name>
    <dbReference type="NCBI Taxonomy" id="2840707"/>
    <lineage>
        <taxon>Bacteria</taxon>
        <taxon>Bacillati</taxon>
        <taxon>Bacillota</taxon>
        <taxon>Clostridia</taxon>
        <taxon>Eubacteriales</taxon>
        <taxon>Oscillospiraceae</taxon>
        <taxon>Oscillospiraceae incertae sedis</taxon>
        <taxon>Candidatus Avoscillospira</taxon>
    </lineage>
</organism>